<evidence type="ECO:0000313" key="5">
    <source>
        <dbReference type="Proteomes" id="UP000023561"/>
    </source>
</evidence>
<dbReference type="Gene3D" id="3.30.700.10">
    <property type="entry name" value="Glycoprotein, Type 4 Pilin"/>
    <property type="match status" value="1"/>
</dbReference>
<reference evidence="4 5" key="1">
    <citation type="submission" date="2014-04" db="EMBL/GenBank/DDBJ databases">
        <title>Whole genome shotgun sequence of Geobacillus caldoxylosilyticus NBRC 107762.</title>
        <authorList>
            <person name="Hosoyama A."/>
            <person name="Hosoyama Y."/>
            <person name="Katano-Makiyama Y."/>
            <person name="Tsuchikane K."/>
            <person name="Ohji S."/>
            <person name="Ichikawa N."/>
            <person name="Yamazoe A."/>
            <person name="Fujita N."/>
        </authorList>
    </citation>
    <scope>NUCLEOTIDE SEQUENCE [LARGE SCALE GENOMIC DNA]</scope>
    <source>
        <strain evidence="4 5">NBRC 107762</strain>
    </source>
</reference>
<evidence type="ECO:0000256" key="1">
    <source>
        <dbReference type="ARBA" id="ARBA00004241"/>
    </source>
</evidence>
<dbReference type="AlphaFoldDB" id="A0A023DA33"/>
<dbReference type="Pfam" id="PF07963">
    <property type="entry name" value="N_methyl"/>
    <property type="match status" value="1"/>
</dbReference>
<proteinExistence type="predicted"/>
<evidence type="ECO:0000256" key="2">
    <source>
        <dbReference type="ARBA" id="ARBA00023287"/>
    </source>
</evidence>
<feature type="transmembrane region" description="Helical" evidence="3">
    <location>
        <begin position="12"/>
        <end position="36"/>
    </location>
</feature>
<dbReference type="InterPro" id="IPR045584">
    <property type="entry name" value="Pilin-like"/>
</dbReference>
<protein>
    <submittedName>
        <fullName evidence="4">Uncharacterized protein</fullName>
    </submittedName>
</protein>
<comment type="caution">
    <text evidence="4">The sequence shown here is derived from an EMBL/GenBank/DDBJ whole genome shotgun (WGS) entry which is preliminary data.</text>
</comment>
<evidence type="ECO:0000256" key="3">
    <source>
        <dbReference type="SAM" id="Phobius"/>
    </source>
</evidence>
<sequence length="153" mass="16856">MLLRGNSGMTLIELLAVIVIFGVVSPIVVIAVLQLIEKSKERAFVSDAYALYEAARLYVGAEKVEFLPARSSALLTYRQLVEEGLLHPLQDPFTGNVLPWETNPSYVLITKGEDGSLNYSICLKGETKQLCTYSDTSPEVPVEALSVEQIHDQ</sequence>
<dbReference type="EMBL" id="BAWO01000002">
    <property type="protein sequence ID" value="GAJ38238.1"/>
    <property type="molecule type" value="Genomic_DNA"/>
</dbReference>
<keyword evidence="2" id="KW-0178">Competence</keyword>
<keyword evidence="5" id="KW-1185">Reference proteome</keyword>
<dbReference type="InterPro" id="IPR012902">
    <property type="entry name" value="N_methyl_site"/>
</dbReference>
<keyword evidence="3" id="KW-0812">Transmembrane</keyword>
<organism evidence="4 5">
    <name type="scientific">Parageobacillus caldoxylosilyticus NBRC 107762</name>
    <dbReference type="NCBI Taxonomy" id="1220594"/>
    <lineage>
        <taxon>Bacteria</taxon>
        <taxon>Bacillati</taxon>
        <taxon>Bacillota</taxon>
        <taxon>Bacilli</taxon>
        <taxon>Bacillales</taxon>
        <taxon>Anoxybacillaceae</taxon>
        <taxon>Saccharococcus</taxon>
    </lineage>
</organism>
<dbReference type="Proteomes" id="UP000023561">
    <property type="component" value="Unassembled WGS sequence"/>
</dbReference>
<name>A0A023DA33_9BACL</name>
<dbReference type="NCBIfam" id="TIGR02532">
    <property type="entry name" value="IV_pilin_GFxxxE"/>
    <property type="match status" value="1"/>
</dbReference>
<dbReference type="GO" id="GO:0009986">
    <property type="term" value="C:cell surface"/>
    <property type="evidence" value="ECO:0007669"/>
    <property type="project" value="UniProtKB-SubCell"/>
</dbReference>
<keyword evidence="3" id="KW-0472">Membrane</keyword>
<dbReference type="OrthoDB" id="2965620at2"/>
<dbReference type="RefSeq" id="WP_042406485.1">
    <property type="nucleotide sequence ID" value="NZ_BAWO01000002.1"/>
</dbReference>
<comment type="subcellular location">
    <subcellularLocation>
        <location evidence="1">Cell surface</location>
    </subcellularLocation>
</comment>
<evidence type="ECO:0000313" key="4">
    <source>
        <dbReference type="EMBL" id="GAJ38238.1"/>
    </source>
</evidence>
<keyword evidence="3" id="KW-1133">Transmembrane helix</keyword>
<gene>
    <name evidence="4" type="ORF">GCA01S_002_00260</name>
</gene>
<dbReference type="GO" id="GO:0030420">
    <property type="term" value="P:establishment of competence for transformation"/>
    <property type="evidence" value="ECO:0007669"/>
    <property type="project" value="UniProtKB-KW"/>
</dbReference>
<accession>A0A023DA33</accession>
<dbReference type="SUPFAM" id="SSF54523">
    <property type="entry name" value="Pili subunits"/>
    <property type="match status" value="1"/>
</dbReference>